<name>A0A5B0PSU8_PUCGR</name>
<dbReference type="AlphaFoldDB" id="A0A5B0PSU8"/>
<proteinExistence type="predicted"/>
<reference evidence="1 2" key="1">
    <citation type="submission" date="2019-05" db="EMBL/GenBank/DDBJ databases">
        <title>Emergence of the Ug99 lineage of the wheat stem rust pathogen through somatic hybridization.</title>
        <authorList>
            <person name="Li F."/>
            <person name="Upadhyaya N.M."/>
            <person name="Sperschneider J."/>
            <person name="Matny O."/>
            <person name="Nguyen-Phuc H."/>
            <person name="Mago R."/>
            <person name="Raley C."/>
            <person name="Miller M.E."/>
            <person name="Silverstein K.A.T."/>
            <person name="Henningsen E."/>
            <person name="Hirsch C.D."/>
            <person name="Visser B."/>
            <person name="Pretorius Z.A."/>
            <person name="Steffenson B.J."/>
            <person name="Schwessinger B."/>
            <person name="Dodds P.N."/>
            <person name="Figueroa M."/>
        </authorList>
    </citation>
    <scope>NUCLEOTIDE SEQUENCE [LARGE SCALE GENOMIC DNA]</scope>
    <source>
        <strain evidence="1 2">Ug99</strain>
    </source>
</reference>
<dbReference type="EMBL" id="VDEP01000317">
    <property type="protein sequence ID" value="KAA1103742.1"/>
    <property type="molecule type" value="Genomic_DNA"/>
</dbReference>
<protein>
    <submittedName>
        <fullName evidence="1">Uncharacterized protein</fullName>
    </submittedName>
</protein>
<comment type="caution">
    <text evidence="1">The sequence shown here is derived from an EMBL/GenBank/DDBJ whole genome shotgun (WGS) entry which is preliminary data.</text>
</comment>
<sequence length="61" mass="6817">MLDDRAAGAGSLEDVILSSLRKEGIESGVLLSFRDGNPKRLEELLRTEQQIWSPFTGKDNR</sequence>
<organism evidence="1 2">
    <name type="scientific">Puccinia graminis f. sp. tritici</name>
    <dbReference type="NCBI Taxonomy" id="56615"/>
    <lineage>
        <taxon>Eukaryota</taxon>
        <taxon>Fungi</taxon>
        <taxon>Dikarya</taxon>
        <taxon>Basidiomycota</taxon>
        <taxon>Pucciniomycotina</taxon>
        <taxon>Pucciniomycetes</taxon>
        <taxon>Pucciniales</taxon>
        <taxon>Pucciniaceae</taxon>
        <taxon>Puccinia</taxon>
    </lineage>
</organism>
<gene>
    <name evidence="1" type="ORF">PGTUg99_005913</name>
</gene>
<dbReference type="Proteomes" id="UP000325313">
    <property type="component" value="Unassembled WGS sequence"/>
</dbReference>
<accession>A0A5B0PSU8</accession>
<evidence type="ECO:0000313" key="2">
    <source>
        <dbReference type="Proteomes" id="UP000325313"/>
    </source>
</evidence>
<evidence type="ECO:0000313" key="1">
    <source>
        <dbReference type="EMBL" id="KAA1103742.1"/>
    </source>
</evidence>